<dbReference type="Pfam" id="PF25865">
    <property type="entry name" value="Gins15_C"/>
    <property type="match status" value="1"/>
</dbReference>
<dbReference type="KEGG" id="mten:GWK48_02610"/>
<dbReference type="AlphaFoldDB" id="A0A6N0NW98"/>
<feature type="domain" description="Gins15 N-terminal" evidence="1">
    <location>
        <begin position="1"/>
        <end position="70"/>
    </location>
</feature>
<gene>
    <name evidence="3" type="ORF">GWK48_02610</name>
</gene>
<dbReference type="InterPro" id="IPR059061">
    <property type="entry name" value="Gins15_N"/>
</dbReference>
<evidence type="ECO:0008006" key="5">
    <source>
        <dbReference type="Google" id="ProtNLM"/>
    </source>
</evidence>
<sequence>MLARELKGEEAEVITEEEAEEAISAFRKVRGKRDKVHDAELKVYSEIAESLFEVRLMKVVEGKRLDSSFDSWIQEVVTKMREFYVNLLTGGYVTKGNKVLCHVKTEVAHGGISLKPGDYLLTPAKTALYLWLQDLVEPARSS</sequence>
<accession>A0A6N0NW98</accession>
<proteinExistence type="predicted"/>
<evidence type="ECO:0000259" key="2">
    <source>
        <dbReference type="Pfam" id="PF25865"/>
    </source>
</evidence>
<evidence type="ECO:0000313" key="4">
    <source>
        <dbReference type="Proteomes" id="UP000509301"/>
    </source>
</evidence>
<keyword evidence="4" id="KW-1185">Reference proteome</keyword>
<dbReference type="GeneID" id="55640804"/>
<evidence type="ECO:0000259" key="1">
    <source>
        <dbReference type="Pfam" id="PF25864"/>
    </source>
</evidence>
<dbReference type="Pfam" id="PF25864">
    <property type="entry name" value="Gins15_N"/>
    <property type="match status" value="1"/>
</dbReference>
<organism evidence="3 4">
    <name type="scientific">Metallosphaera tengchongensis</name>
    <dbReference type="NCBI Taxonomy" id="1532350"/>
    <lineage>
        <taxon>Archaea</taxon>
        <taxon>Thermoproteota</taxon>
        <taxon>Thermoprotei</taxon>
        <taxon>Sulfolobales</taxon>
        <taxon>Sulfolobaceae</taxon>
        <taxon>Metallosphaera</taxon>
    </lineage>
</organism>
<dbReference type="EMBL" id="CP049074">
    <property type="protein sequence ID" value="QKQ99429.1"/>
    <property type="molecule type" value="Genomic_DNA"/>
</dbReference>
<evidence type="ECO:0000313" key="3">
    <source>
        <dbReference type="EMBL" id="QKQ99429.1"/>
    </source>
</evidence>
<reference evidence="3 4" key="1">
    <citation type="submission" date="2020-02" db="EMBL/GenBank/DDBJ databases">
        <title>Comparative genome analysis reveals the metabolism and evolution of the thermophilic archaeal genus Metallosphaera.</title>
        <authorList>
            <person name="Jiang C."/>
        </authorList>
    </citation>
    <scope>NUCLEOTIDE SEQUENCE [LARGE SCALE GENOMIC DNA]</scope>
    <source>
        <strain evidence="3 4">Ric-A</strain>
    </source>
</reference>
<protein>
    <recommendedName>
        <fullName evidence="5">DNA replication complex GINS family protein</fullName>
    </recommendedName>
</protein>
<name>A0A6N0NW98_9CREN</name>
<dbReference type="RefSeq" id="WP_174629317.1">
    <property type="nucleotide sequence ID" value="NZ_CP049074.1"/>
</dbReference>
<feature type="domain" description="Gins15 C-terminal" evidence="2">
    <location>
        <begin position="90"/>
        <end position="140"/>
    </location>
</feature>
<dbReference type="InterPro" id="IPR059062">
    <property type="entry name" value="Gins15_C"/>
</dbReference>
<dbReference type="Proteomes" id="UP000509301">
    <property type="component" value="Chromosome"/>
</dbReference>
<dbReference type="OrthoDB" id="34038at2157"/>